<accession>C4V2X1</accession>
<organism evidence="2 3">
    <name type="scientific">Selenomonas flueggei ATCC 43531</name>
    <dbReference type="NCBI Taxonomy" id="638302"/>
    <lineage>
        <taxon>Bacteria</taxon>
        <taxon>Bacillati</taxon>
        <taxon>Bacillota</taxon>
        <taxon>Negativicutes</taxon>
        <taxon>Selenomonadales</taxon>
        <taxon>Selenomonadaceae</taxon>
        <taxon>Selenomonas</taxon>
    </lineage>
</organism>
<keyword evidence="3" id="KW-1185">Reference proteome</keyword>
<dbReference type="RefSeq" id="WP_006689569.1">
    <property type="nucleotide sequence ID" value="NZ_GG694006.1"/>
</dbReference>
<reference evidence="2 3" key="1">
    <citation type="submission" date="2009-04" db="EMBL/GenBank/DDBJ databases">
        <authorList>
            <person name="Qin X."/>
            <person name="Bachman B."/>
            <person name="Battles P."/>
            <person name="Bell A."/>
            <person name="Bess C."/>
            <person name="Bickham C."/>
            <person name="Chaboub L."/>
            <person name="Chen D."/>
            <person name="Coyle M."/>
            <person name="Deiros D.R."/>
            <person name="Dinh H."/>
            <person name="Forbes L."/>
            <person name="Fowler G."/>
            <person name="Francisco L."/>
            <person name="Fu Q."/>
            <person name="Gubbala S."/>
            <person name="Hale W."/>
            <person name="Han Y."/>
            <person name="Hemphill L."/>
            <person name="Highlander S.K."/>
            <person name="Hirani K."/>
            <person name="Hogues M."/>
            <person name="Jackson L."/>
            <person name="Jakkamsetti A."/>
            <person name="Javaid M."/>
            <person name="Jiang H."/>
            <person name="Korchina V."/>
            <person name="Kovar C."/>
            <person name="Lara F."/>
            <person name="Lee S."/>
            <person name="Mata R."/>
            <person name="Mathew T."/>
            <person name="Moen C."/>
            <person name="Morales K."/>
            <person name="Munidasa M."/>
            <person name="Nazareth L."/>
            <person name="Ngo R."/>
            <person name="Nguyen L."/>
            <person name="Okwuonu G."/>
            <person name="Ongeri F."/>
            <person name="Patil S."/>
            <person name="Petrosino J."/>
            <person name="Pham C."/>
            <person name="Pham P."/>
            <person name="Pu L.-L."/>
            <person name="Puazo M."/>
            <person name="Raj R."/>
            <person name="Reid J."/>
            <person name="Rouhana J."/>
            <person name="Saada N."/>
            <person name="Shang Y."/>
            <person name="Simmons D."/>
            <person name="Thornton R."/>
            <person name="Warren J."/>
            <person name="Weissenberger G."/>
            <person name="Zhang J."/>
            <person name="Zhang L."/>
            <person name="Zhou C."/>
            <person name="Zhu D."/>
            <person name="Muzny D."/>
            <person name="Worley K."/>
            <person name="Gibbs R."/>
        </authorList>
    </citation>
    <scope>NUCLEOTIDE SEQUENCE [LARGE SCALE GENOMIC DNA]</scope>
    <source>
        <strain evidence="2 3">ATCC 43531</strain>
    </source>
</reference>
<evidence type="ECO:0000313" key="3">
    <source>
        <dbReference type="Proteomes" id="UP000005309"/>
    </source>
</evidence>
<evidence type="ECO:0000313" key="2">
    <source>
        <dbReference type="EMBL" id="EEQ48807.1"/>
    </source>
</evidence>
<name>C4V2X1_9FIRM</name>
<dbReference type="HOGENOM" id="CLU_1292510_0_0_9"/>
<dbReference type="STRING" id="638302.HMPREF0908_0835"/>
<gene>
    <name evidence="2" type="ORF">HMPREF0908_0835</name>
</gene>
<dbReference type="eggNOG" id="ENOG50331YR">
    <property type="taxonomic scope" value="Bacteria"/>
</dbReference>
<evidence type="ECO:0000256" key="1">
    <source>
        <dbReference type="SAM" id="SignalP"/>
    </source>
</evidence>
<dbReference type="EMBL" id="ACLA01000011">
    <property type="protein sequence ID" value="EEQ48807.1"/>
    <property type="molecule type" value="Genomic_DNA"/>
</dbReference>
<keyword evidence="1" id="KW-0732">Signal</keyword>
<protein>
    <submittedName>
        <fullName evidence="2">Uncharacterized protein</fullName>
    </submittedName>
</protein>
<comment type="caution">
    <text evidence="2">The sequence shown here is derived from an EMBL/GenBank/DDBJ whole genome shotgun (WGS) entry which is preliminary data.</text>
</comment>
<feature type="signal peptide" evidence="1">
    <location>
        <begin position="1"/>
        <end position="29"/>
    </location>
</feature>
<proteinExistence type="predicted"/>
<dbReference type="Proteomes" id="UP000005309">
    <property type="component" value="Unassembled WGS sequence"/>
</dbReference>
<sequence>MVEVKNMRNDMQCTLFFLSCMLAFCVLFARGEAAGQIQDADFSYRGIALGDAEQTLKQAWGEEDTEGTQMVHGIHLRTFTYGDVVVSTTAGGKKVVDISLMGGAYRLRQDVRYGATSSYIFRVFGKAQRQFMDDHTCYVYDEPMNAHRRLVLNLDAEHGALLSVRMTMLPLTEEETEELARSPYSPFCVQDFARDFIEQKEIDVTALPSAAPVRLGGYGT</sequence>
<dbReference type="AlphaFoldDB" id="C4V2X1"/>
<feature type="chain" id="PRO_5038631596" evidence="1">
    <location>
        <begin position="30"/>
        <end position="220"/>
    </location>
</feature>